<comment type="cofactor">
    <cofactor evidence="1 6 7">
        <name>pyridoxal 5'-phosphate</name>
        <dbReference type="ChEBI" id="CHEBI:597326"/>
    </cofactor>
</comment>
<keyword evidence="5 7" id="KW-0456">Lyase</keyword>
<protein>
    <submittedName>
        <fullName evidence="8">Aminotransferase class V-fold PLP-dependent enzyme</fullName>
    </submittedName>
</protein>
<keyword evidence="8" id="KW-0032">Aminotransferase</keyword>
<keyword evidence="9" id="KW-1185">Reference proteome</keyword>
<dbReference type="GO" id="GO:0005737">
    <property type="term" value="C:cytoplasm"/>
    <property type="evidence" value="ECO:0007669"/>
    <property type="project" value="TreeGrafter"/>
</dbReference>
<evidence type="ECO:0000256" key="2">
    <source>
        <dbReference type="ARBA" id="ARBA00009533"/>
    </source>
</evidence>
<dbReference type="GO" id="GO:0030170">
    <property type="term" value="F:pyridoxal phosphate binding"/>
    <property type="evidence" value="ECO:0007669"/>
    <property type="project" value="InterPro"/>
</dbReference>
<proteinExistence type="inferred from homology"/>
<evidence type="ECO:0000313" key="9">
    <source>
        <dbReference type="Proteomes" id="UP000437748"/>
    </source>
</evidence>
<feature type="modified residue" description="N6-(pyridoxal phosphate)lysine" evidence="6">
    <location>
        <position position="327"/>
    </location>
</feature>
<evidence type="ECO:0000256" key="3">
    <source>
        <dbReference type="ARBA" id="ARBA00022793"/>
    </source>
</evidence>
<organism evidence="8 9">
    <name type="scientific">Silvanigrella paludirubra</name>
    <dbReference type="NCBI Taxonomy" id="2499159"/>
    <lineage>
        <taxon>Bacteria</taxon>
        <taxon>Pseudomonadati</taxon>
        <taxon>Bdellovibrionota</taxon>
        <taxon>Oligoflexia</taxon>
        <taxon>Silvanigrellales</taxon>
        <taxon>Silvanigrellaceae</taxon>
        <taxon>Silvanigrella</taxon>
    </lineage>
</organism>
<dbReference type="Gene3D" id="3.90.1150.170">
    <property type="match status" value="1"/>
</dbReference>
<evidence type="ECO:0000256" key="7">
    <source>
        <dbReference type="RuleBase" id="RU000382"/>
    </source>
</evidence>
<accession>A0A6N6VV60</accession>
<dbReference type="Pfam" id="PF00282">
    <property type="entry name" value="Pyridoxal_deC"/>
    <property type="match status" value="1"/>
</dbReference>
<evidence type="ECO:0000256" key="6">
    <source>
        <dbReference type="PIRSR" id="PIRSR602129-50"/>
    </source>
</evidence>
<evidence type="ECO:0000256" key="1">
    <source>
        <dbReference type="ARBA" id="ARBA00001933"/>
    </source>
</evidence>
<dbReference type="Gene3D" id="3.40.640.10">
    <property type="entry name" value="Type I PLP-dependent aspartate aminotransferase-like (Major domain)"/>
    <property type="match status" value="1"/>
</dbReference>
<dbReference type="SUPFAM" id="SSF53383">
    <property type="entry name" value="PLP-dependent transferases"/>
    <property type="match status" value="1"/>
</dbReference>
<evidence type="ECO:0000256" key="5">
    <source>
        <dbReference type="ARBA" id="ARBA00023239"/>
    </source>
</evidence>
<evidence type="ECO:0000313" key="8">
    <source>
        <dbReference type="EMBL" id="KAB8038081.1"/>
    </source>
</evidence>
<dbReference type="GO" id="GO:0019752">
    <property type="term" value="P:carboxylic acid metabolic process"/>
    <property type="evidence" value="ECO:0007669"/>
    <property type="project" value="InterPro"/>
</dbReference>
<keyword evidence="8" id="KW-0808">Transferase</keyword>
<dbReference type="OrthoDB" id="9803665at2"/>
<dbReference type="RefSeq" id="WP_153421158.1">
    <property type="nucleotide sequence ID" value="NZ_WFLM01000004.1"/>
</dbReference>
<dbReference type="Proteomes" id="UP000437748">
    <property type="component" value="Unassembled WGS sequence"/>
</dbReference>
<dbReference type="AlphaFoldDB" id="A0A6N6VV60"/>
<gene>
    <name evidence="8" type="ORF">GCL60_12980</name>
</gene>
<dbReference type="InterPro" id="IPR002129">
    <property type="entry name" value="PyrdxlP-dep_de-COase"/>
</dbReference>
<name>A0A6N6VV60_9BACT</name>
<evidence type="ECO:0000256" key="4">
    <source>
        <dbReference type="ARBA" id="ARBA00022898"/>
    </source>
</evidence>
<dbReference type="InterPro" id="IPR015421">
    <property type="entry name" value="PyrdxlP-dep_Trfase_major"/>
</dbReference>
<keyword evidence="4 6" id="KW-0663">Pyridoxal phosphate</keyword>
<comment type="caution">
    <text evidence="8">The sequence shown here is derived from an EMBL/GenBank/DDBJ whole genome shotgun (WGS) entry which is preliminary data.</text>
</comment>
<dbReference type="InterPro" id="IPR015424">
    <property type="entry name" value="PyrdxlP-dep_Trfase"/>
</dbReference>
<dbReference type="PANTHER" id="PTHR45677">
    <property type="entry name" value="GLUTAMATE DECARBOXYLASE-RELATED"/>
    <property type="match status" value="1"/>
</dbReference>
<dbReference type="GO" id="GO:0008483">
    <property type="term" value="F:transaminase activity"/>
    <property type="evidence" value="ECO:0007669"/>
    <property type="project" value="UniProtKB-KW"/>
</dbReference>
<comment type="similarity">
    <text evidence="2 7">Belongs to the group II decarboxylase family.</text>
</comment>
<sequence>MNNSSLISRYFFPSVKDKEFNKWANITLEAALNFLHNRDGQKLHAEISPNEISNFFRTIEIPERGEKIPAVLKETIEKIVKNSVRVSHPNYIGHMTGATPNFLLLCDIIISALNQNVVKIETALSATYVEWQTLCWLHNLIYNREKSFYNHILNHSDIAVGNYCSGGTVGNLTALVTARNILFPNIHKIGIYEAFKKADCTRAVLLVSQRGHYSIKKTAAIMGIGEENVITIPCEILTNKINLIELENTIQKLHHEKTKIISIIGVAGTTETGNIDDLKKLSQICTKYKIWFHVDAAWGGALLLSSNHKKQLDGIENADSVVIDGHKFLYLTMSHGAVLFKNEHSLDTIRHTAKYIIRESSVDLGRTTIEGSRRFDSLKLWFCFKAIGRQGYQTLIDKAIENAFLLSQMAESHPSFEATNKPETSILTYRYLPKSIKIQIKIIYEIWNLKNKDKLEKIEIHFPKIKNNFDLVIRQLNLFLNEININIQKKQRKDGKSFVSRTTLESIWKSQEIVVLRAVPFHPLTNQETFTEILTEQEILGDFFFNNEKENFFKKTPDAYCLFNDL</sequence>
<dbReference type="EMBL" id="WFLM01000004">
    <property type="protein sequence ID" value="KAB8038081.1"/>
    <property type="molecule type" value="Genomic_DNA"/>
</dbReference>
<dbReference type="GO" id="GO:0016831">
    <property type="term" value="F:carboxy-lyase activity"/>
    <property type="evidence" value="ECO:0007669"/>
    <property type="project" value="UniProtKB-KW"/>
</dbReference>
<reference evidence="8 9" key="1">
    <citation type="submission" date="2019-10" db="EMBL/GenBank/DDBJ databases">
        <title>New species of Slilvanegrellaceae.</title>
        <authorList>
            <person name="Pitt A."/>
            <person name="Hahn M.W."/>
        </authorList>
    </citation>
    <scope>NUCLEOTIDE SEQUENCE [LARGE SCALE GENOMIC DNA]</scope>
    <source>
        <strain evidence="8 9">SP-Ram-0.45-NSY-1</strain>
    </source>
</reference>
<keyword evidence="3" id="KW-0210">Decarboxylase</keyword>
<dbReference type="PANTHER" id="PTHR45677:SF8">
    <property type="entry name" value="CYSTEINE SULFINIC ACID DECARBOXYLASE"/>
    <property type="match status" value="1"/>
</dbReference>